<evidence type="ECO:0000313" key="2">
    <source>
        <dbReference type="EMBL" id="CAH2005899.1"/>
    </source>
</evidence>
<name>A0A9P0Q232_ACAOB</name>
<dbReference type="EMBL" id="CAKOFQ010007662">
    <property type="protein sequence ID" value="CAH2005899.1"/>
    <property type="molecule type" value="Genomic_DNA"/>
</dbReference>
<dbReference type="Pfam" id="PF20721">
    <property type="entry name" value="C19orf12"/>
    <property type="match status" value="1"/>
</dbReference>
<reference evidence="2" key="1">
    <citation type="submission" date="2022-03" db="EMBL/GenBank/DDBJ databases">
        <authorList>
            <person name="Sayadi A."/>
        </authorList>
    </citation>
    <scope>NUCLEOTIDE SEQUENCE</scope>
</reference>
<comment type="caution">
    <text evidence="2">The sequence shown here is derived from an EMBL/GenBank/DDBJ whole genome shotgun (WGS) entry which is preliminary data.</text>
</comment>
<dbReference type="AlphaFoldDB" id="A0A9P0Q232"/>
<dbReference type="PANTHER" id="PTHR31493">
    <property type="entry name" value="NAZO FAMILY MEMBER"/>
    <property type="match status" value="1"/>
</dbReference>
<dbReference type="InterPro" id="IPR033369">
    <property type="entry name" value="C19orf12"/>
</dbReference>
<dbReference type="OrthoDB" id="5976774at2759"/>
<sequence>MMQPAGIREPLIEACQILAEQEDLKVTVKEASKGALIAGFGAFCGAILGGPPGLAIGGTIGSIIGATSLSNFKPVVQILKDELDYEQKMRLSQCLEGVMEGVNKEDVAMLVTLIITSPSLKEAVLKELGNFLLKELSVTMIR</sequence>
<accession>A0A9P0Q232</accession>
<comment type="similarity">
    <text evidence="1">Belongs to the C19orf12 family.</text>
</comment>
<keyword evidence="3" id="KW-1185">Reference proteome</keyword>
<evidence type="ECO:0000256" key="1">
    <source>
        <dbReference type="ARBA" id="ARBA00029457"/>
    </source>
</evidence>
<gene>
    <name evidence="2" type="ORF">ACAOBT_LOCUS28805</name>
</gene>
<protein>
    <submittedName>
        <fullName evidence="2">Uncharacterized protein</fullName>
    </submittedName>
</protein>
<proteinExistence type="inferred from homology"/>
<dbReference type="PANTHER" id="PTHR31493:SF1">
    <property type="entry name" value="PROTEIN C19ORF12"/>
    <property type="match status" value="1"/>
</dbReference>
<evidence type="ECO:0000313" key="3">
    <source>
        <dbReference type="Proteomes" id="UP001152888"/>
    </source>
</evidence>
<organism evidence="2 3">
    <name type="scientific">Acanthoscelides obtectus</name>
    <name type="common">Bean weevil</name>
    <name type="synonym">Bruchus obtectus</name>
    <dbReference type="NCBI Taxonomy" id="200917"/>
    <lineage>
        <taxon>Eukaryota</taxon>
        <taxon>Metazoa</taxon>
        <taxon>Ecdysozoa</taxon>
        <taxon>Arthropoda</taxon>
        <taxon>Hexapoda</taxon>
        <taxon>Insecta</taxon>
        <taxon>Pterygota</taxon>
        <taxon>Neoptera</taxon>
        <taxon>Endopterygota</taxon>
        <taxon>Coleoptera</taxon>
        <taxon>Polyphaga</taxon>
        <taxon>Cucujiformia</taxon>
        <taxon>Chrysomeloidea</taxon>
        <taxon>Chrysomelidae</taxon>
        <taxon>Bruchinae</taxon>
        <taxon>Bruchini</taxon>
        <taxon>Acanthoscelides</taxon>
    </lineage>
</organism>
<dbReference type="Proteomes" id="UP001152888">
    <property type="component" value="Unassembled WGS sequence"/>
</dbReference>